<evidence type="ECO:0000256" key="6">
    <source>
        <dbReference type="SAM" id="MobiDB-lite"/>
    </source>
</evidence>
<keyword evidence="5" id="KW-0862">Zinc</keyword>
<dbReference type="InterPro" id="IPR036875">
    <property type="entry name" value="Znf_CCHC_sf"/>
</dbReference>
<feature type="region of interest" description="Disordered" evidence="6">
    <location>
        <begin position="278"/>
        <end position="311"/>
    </location>
</feature>
<dbReference type="GO" id="GO:0004190">
    <property type="term" value="F:aspartic-type endopeptidase activity"/>
    <property type="evidence" value="ECO:0007669"/>
    <property type="project" value="UniProtKB-KW"/>
</dbReference>
<organism evidence="9 10">
    <name type="scientific">Rhynchospora pubera</name>
    <dbReference type="NCBI Taxonomy" id="906938"/>
    <lineage>
        <taxon>Eukaryota</taxon>
        <taxon>Viridiplantae</taxon>
        <taxon>Streptophyta</taxon>
        <taxon>Embryophyta</taxon>
        <taxon>Tracheophyta</taxon>
        <taxon>Spermatophyta</taxon>
        <taxon>Magnoliopsida</taxon>
        <taxon>Liliopsida</taxon>
        <taxon>Poales</taxon>
        <taxon>Cyperaceae</taxon>
        <taxon>Cyperoideae</taxon>
        <taxon>Rhynchosporeae</taxon>
        <taxon>Rhynchospora</taxon>
    </lineage>
</organism>
<evidence type="ECO:0000313" key="10">
    <source>
        <dbReference type="Proteomes" id="UP001140206"/>
    </source>
</evidence>
<dbReference type="GO" id="GO:0003676">
    <property type="term" value="F:nucleic acid binding"/>
    <property type="evidence" value="ECO:0007669"/>
    <property type="project" value="InterPro"/>
</dbReference>
<dbReference type="GO" id="GO:0006508">
    <property type="term" value="P:proteolysis"/>
    <property type="evidence" value="ECO:0007669"/>
    <property type="project" value="UniProtKB-KW"/>
</dbReference>
<gene>
    <name evidence="9" type="ORF">LUZ62_001518</name>
</gene>
<dbReference type="Pfam" id="PF14223">
    <property type="entry name" value="Retrotran_gag_2"/>
    <property type="match status" value="1"/>
</dbReference>
<dbReference type="PANTHER" id="PTHR42648:SF27">
    <property type="entry name" value="RNA-DIRECTED DNA POLYMERASE"/>
    <property type="match status" value="1"/>
</dbReference>
<dbReference type="Pfam" id="PF00665">
    <property type="entry name" value="rve"/>
    <property type="match status" value="1"/>
</dbReference>
<keyword evidence="4" id="KW-0378">Hydrolase</keyword>
<keyword evidence="3" id="KW-0064">Aspartyl protease</keyword>
<comment type="caution">
    <text evidence="9">The sequence shown here is derived from an EMBL/GenBank/DDBJ whole genome shotgun (WGS) entry which is preliminary data.</text>
</comment>
<evidence type="ECO:0000256" key="2">
    <source>
        <dbReference type="ARBA" id="ARBA00022723"/>
    </source>
</evidence>
<dbReference type="Pfam" id="PF00098">
    <property type="entry name" value="zf-CCHC"/>
    <property type="match status" value="1"/>
</dbReference>
<evidence type="ECO:0000313" key="9">
    <source>
        <dbReference type="EMBL" id="KAJ4744856.1"/>
    </source>
</evidence>
<dbReference type="Pfam" id="PF22936">
    <property type="entry name" value="Pol_BBD"/>
    <property type="match status" value="1"/>
</dbReference>
<evidence type="ECO:0000256" key="3">
    <source>
        <dbReference type="ARBA" id="ARBA00022750"/>
    </source>
</evidence>
<dbReference type="SUPFAM" id="SSF56672">
    <property type="entry name" value="DNA/RNA polymerases"/>
    <property type="match status" value="1"/>
</dbReference>
<dbReference type="Proteomes" id="UP001140206">
    <property type="component" value="Unassembled WGS sequence"/>
</dbReference>
<evidence type="ECO:0000259" key="7">
    <source>
        <dbReference type="PROSITE" id="PS50158"/>
    </source>
</evidence>
<accession>A0AAV8BP35</accession>
<feature type="compositionally biased region" description="Low complexity" evidence="6">
    <location>
        <begin position="228"/>
        <end position="239"/>
    </location>
</feature>
<evidence type="ECO:0000256" key="4">
    <source>
        <dbReference type="ARBA" id="ARBA00022801"/>
    </source>
</evidence>
<protein>
    <submittedName>
        <fullName evidence="9">Gag-pol polyprotein</fullName>
    </submittedName>
</protein>
<dbReference type="Gene3D" id="4.10.60.10">
    <property type="entry name" value="Zinc finger, CCHC-type"/>
    <property type="match status" value="1"/>
</dbReference>
<sequence>MSANKSIVADLNAGEKLTSNNYDVWHRKVQFLLEMQDLHEPLTKELTEAERTNPRRVQANEDFRKKDRAARITLLSSMSNDLLLRFERHRTTKELWEAVKLQYGGTSTTRIRQLTLRFDGYKKRPEHSMREHILAMSNMISELQQTGHVLSNEQQVQAVIRSLPRSWEHMRVNLTHNDNIRTFDEVARHVELEEDRLLAERADKAAGEAMIAASKNSQRKPRQNSGSKKNAGGNGVANAKIDKKRSKKRGKGKEKPKGACFNCDQVGHFARDCTKPKKVPSEPFGADRSKVGRTVPIPLESGTDRSDAERTIQNSSACDSVLFVFSCFMLTDNTPVWTVDSAATDHIARDRAAFLDYRRIPAGSKRIFMGNNSSVQVHGIGTCELMFRNGHRLILHDVLYAPDVRRSLVSVLVLVKTGLSVVFVNNCVELYQNSMLIGNGFLNDKFMVLDTIDGSSLSYNVSSSNVNDNILIWHARLCHVGQERMTRLAKVGLLGPLTKVSVPTCENYLAGKATRKPFGKAVRATTPLQLIHSDICGPLSVRARHGAYYFITFIDDHTRFGHVYLISHKSEALGCFTKCLAMVENQQNGLVKALRTDRGREYLSDQFKSLCDVKGIVHQLTTPYTPQQNGVAERRNRTLLEMVRSMMAQASLPISYWGDALLTAAYVLNRVPSKSVTATPYELWTGRKPDLDNLHPWGCLAYVHDPSHKHGKLGPRGRKCIFIRYSETSNGHVFVGEDLSGTVTEIESRDATFLESDFPKKNEVSRIQGLYEDIPSVNIDIGQEVEAQPPETRSIAEEGTQRVNLDSWNGPFQDWGGPSQRWGRPSQLRDYSPDLTGTDRPRSGADRPNVENRQVEAETRRSERERVPRRRFQIEGGEMFMAALDGLVVPKEDDKPKRNRAVKAVDLDEPKNVREALSGSNSKEWLLAMQEEIDSMKKNQVWDLVDLPRGRKAVGSKWVLKVKRKSDGSIERYKARLVAKGFTQVEGVDYEETFSPVVRFASIRLILAIVAAMDLELYQMDVKTAFLNGELQEEIYMAQPEGFVINGKEHKVCKLRRSIYGLKQASRQWNLRFHQAVLSNGFQVMEEDHCVYVKRSMGGFLIMTLYVDDILLAGNNKSLIGSTQTWLSSTFDMKDMGEASFVLGVKITRDRTKRFLNLSQETYVKKILERFDMVECRSVDTPIDKNTSLSSDICPKTKEEKDKMEKVQYSSAVGSLMYAMMYTRPDICYAVSLVSRFQSNPRFAHWQAVKRILRYLKGTSDYVLSYQGRDLNLVGYSDADWGGDLDERKSTSGFIFMLGKSVISWASKKQTCVALSTMEAEYIACYAAAQEAIWLRRFLKELGVVKVPIGPVTIYCDSTAAIAFSKDPKYHGKGKHIDMRYHFVRDRQ</sequence>
<reference evidence="9" key="1">
    <citation type="submission" date="2022-08" db="EMBL/GenBank/DDBJ databases">
        <authorList>
            <person name="Marques A."/>
        </authorList>
    </citation>
    <scope>NUCLEOTIDE SEQUENCE</scope>
    <source>
        <strain evidence="9">RhyPub2mFocal</strain>
        <tissue evidence="9">Leaves</tissue>
    </source>
</reference>
<dbReference type="Gene3D" id="3.30.420.10">
    <property type="entry name" value="Ribonuclease H-like superfamily/Ribonuclease H"/>
    <property type="match status" value="1"/>
</dbReference>
<dbReference type="Pfam" id="PF25597">
    <property type="entry name" value="SH3_retrovirus"/>
    <property type="match status" value="1"/>
</dbReference>
<dbReference type="PROSITE" id="PS50994">
    <property type="entry name" value="INTEGRASE"/>
    <property type="match status" value="1"/>
</dbReference>
<dbReference type="SMART" id="SM00343">
    <property type="entry name" value="ZnF_C2HC"/>
    <property type="match status" value="1"/>
</dbReference>
<feature type="domain" description="Integrase catalytic" evidence="8">
    <location>
        <begin position="523"/>
        <end position="688"/>
    </location>
</feature>
<feature type="domain" description="CCHC-type" evidence="7">
    <location>
        <begin position="260"/>
        <end position="275"/>
    </location>
</feature>
<dbReference type="CDD" id="cd09272">
    <property type="entry name" value="RNase_HI_RT_Ty1"/>
    <property type="match status" value="1"/>
</dbReference>
<dbReference type="SUPFAM" id="SSF53098">
    <property type="entry name" value="Ribonuclease H-like"/>
    <property type="match status" value="1"/>
</dbReference>
<dbReference type="InterPro" id="IPR025724">
    <property type="entry name" value="GAG-pre-integrase_dom"/>
</dbReference>
<dbReference type="InterPro" id="IPR001584">
    <property type="entry name" value="Integrase_cat-core"/>
</dbReference>
<feature type="region of interest" description="Disordered" evidence="6">
    <location>
        <begin position="208"/>
        <end position="257"/>
    </location>
</feature>
<feature type="compositionally biased region" description="Basic residues" evidence="6">
    <location>
        <begin position="242"/>
        <end position="254"/>
    </location>
</feature>
<dbReference type="InterPro" id="IPR013103">
    <property type="entry name" value="RVT_2"/>
</dbReference>
<dbReference type="GO" id="GO:0015074">
    <property type="term" value="P:DNA integration"/>
    <property type="evidence" value="ECO:0007669"/>
    <property type="project" value="InterPro"/>
</dbReference>
<evidence type="ECO:0000256" key="5">
    <source>
        <dbReference type="PROSITE-ProRule" id="PRU00047"/>
    </source>
</evidence>
<dbReference type="PANTHER" id="PTHR42648">
    <property type="entry name" value="TRANSPOSASE, PUTATIVE-RELATED"/>
    <property type="match status" value="1"/>
</dbReference>
<dbReference type="PROSITE" id="PS50158">
    <property type="entry name" value="ZF_CCHC"/>
    <property type="match status" value="1"/>
</dbReference>
<dbReference type="Pfam" id="PF13976">
    <property type="entry name" value="gag_pre-integrs"/>
    <property type="match status" value="1"/>
</dbReference>
<dbReference type="InterPro" id="IPR012337">
    <property type="entry name" value="RNaseH-like_sf"/>
</dbReference>
<dbReference type="InterPro" id="IPR039537">
    <property type="entry name" value="Retrotran_Ty1/copia-like"/>
</dbReference>
<dbReference type="InterPro" id="IPR054722">
    <property type="entry name" value="PolX-like_BBD"/>
</dbReference>
<keyword evidence="2" id="KW-0479">Metal-binding</keyword>
<dbReference type="InterPro" id="IPR036397">
    <property type="entry name" value="RNaseH_sf"/>
</dbReference>
<dbReference type="InterPro" id="IPR057670">
    <property type="entry name" value="SH3_retrovirus"/>
</dbReference>
<name>A0AAV8BP35_9POAL</name>
<keyword evidence="10" id="KW-1185">Reference proteome</keyword>
<proteinExistence type="predicted"/>
<dbReference type="GO" id="GO:0008270">
    <property type="term" value="F:zinc ion binding"/>
    <property type="evidence" value="ECO:0007669"/>
    <property type="project" value="UniProtKB-KW"/>
</dbReference>
<dbReference type="InterPro" id="IPR001878">
    <property type="entry name" value="Znf_CCHC"/>
</dbReference>
<dbReference type="EMBL" id="JAMFTS010000012">
    <property type="protein sequence ID" value="KAJ4744856.1"/>
    <property type="molecule type" value="Genomic_DNA"/>
</dbReference>
<feature type="region of interest" description="Disordered" evidence="6">
    <location>
        <begin position="802"/>
        <end position="866"/>
    </location>
</feature>
<evidence type="ECO:0000256" key="1">
    <source>
        <dbReference type="ARBA" id="ARBA00022670"/>
    </source>
</evidence>
<keyword evidence="1" id="KW-0645">Protease</keyword>
<dbReference type="Pfam" id="PF07727">
    <property type="entry name" value="RVT_2"/>
    <property type="match status" value="1"/>
</dbReference>
<evidence type="ECO:0000259" key="8">
    <source>
        <dbReference type="PROSITE" id="PS50994"/>
    </source>
</evidence>
<feature type="compositionally biased region" description="Basic and acidic residues" evidence="6">
    <location>
        <begin position="837"/>
        <end position="866"/>
    </location>
</feature>
<dbReference type="SUPFAM" id="SSF57756">
    <property type="entry name" value="Retrovirus zinc finger-like domains"/>
    <property type="match status" value="1"/>
</dbReference>
<dbReference type="InterPro" id="IPR043502">
    <property type="entry name" value="DNA/RNA_pol_sf"/>
</dbReference>
<keyword evidence="5" id="KW-0863">Zinc-finger</keyword>